<feature type="region of interest" description="Disordered" evidence="5">
    <location>
        <begin position="319"/>
        <end position="384"/>
    </location>
</feature>
<protein>
    <submittedName>
        <fullName evidence="7">LysR family transcriptional regulator</fullName>
    </submittedName>
</protein>
<dbReference type="Proteomes" id="UP000433577">
    <property type="component" value="Chromosome 4"/>
</dbReference>
<dbReference type="Pfam" id="PF00126">
    <property type="entry name" value="HTH_1"/>
    <property type="match status" value="1"/>
</dbReference>
<dbReference type="SUPFAM" id="SSF53850">
    <property type="entry name" value="Periplasmic binding protein-like II"/>
    <property type="match status" value="1"/>
</dbReference>
<dbReference type="PANTHER" id="PTHR30126">
    <property type="entry name" value="HTH-TYPE TRANSCRIPTIONAL REGULATOR"/>
    <property type="match status" value="1"/>
</dbReference>
<dbReference type="Pfam" id="PF03466">
    <property type="entry name" value="LysR_substrate"/>
    <property type="match status" value="1"/>
</dbReference>
<dbReference type="GO" id="GO:0000976">
    <property type="term" value="F:transcription cis-regulatory region binding"/>
    <property type="evidence" value="ECO:0007669"/>
    <property type="project" value="TreeGrafter"/>
</dbReference>
<dbReference type="KEGG" id="pacs:FAZ98_32910"/>
<keyword evidence="3" id="KW-0238">DNA-binding</keyword>
<dbReference type="RefSeq" id="WP_158958026.1">
    <property type="nucleotide sequence ID" value="NZ_CP046916.1"/>
</dbReference>
<dbReference type="OrthoDB" id="9803735at2"/>
<dbReference type="Gene3D" id="1.10.10.10">
    <property type="entry name" value="Winged helix-like DNA-binding domain superfamily/Winged helix DNA-binding domain"/>
    <property type="match status" value="1"/>
</dbReference>
<evidence type="ECO:0000256" key="1">
    <source>
        <dbReference type="ARBA" id="ARBA00009437"/>
    </source>
</evidence>
<evidence type="ECO:0000313" key="7">
    <source>
        <dbReference type="EMBL" id="QGZ66566.1"/>
    </source>
</evidence>
<dbReference type="InterPro" id="IPR005119">
    <property type="entry name" value="LysR_subst-bd"/>
</dbReference>
<evidence type="ECO:0000256" key="4">
    <source>
        <dbReference type="ARBA" id="ARBA00023163"/>
    </source>
</evidence>
<dbReference type="InterPro" id="IPR036388">
    <property type="entry name" value="WH-like_DNA-bd_sf"/>
</dbReference>
<evidence type="ECO:0000256" key="5">
    <source>
        <dbReference type="SAM" id="MobiDB-lite"/>
    </source>
</evidence>
<dbReference type="PROSITE" id="PS50931">
    <property type="entry name" value="HTH_LYSR"/>
    <property type="match status" value="1"/>
</dbReference>
<comment type="similarity">
    <text evidence="1">Belongs to the LysR transcriptional regulatory family.</text>
</comment>
<proteinExistence type="inferred from homology"/>
<dbReference type="PRINTS" id="PR00039">
    <property type="entry name" value="HTHLYSR"/>
</dbReference>
<feature type="domain" description="HTH lysR-type" evidence="6">
    <location>
        <begin position="1"/>
        <end position="58"/>
    </location>
</feature>
<keyword evidence="2" id="KW-0805">Transcription regulation</keyword>
<dbReference type="FunFam" id="1.10.10.10:FF:000001">
    <property type="entry name" value="LysR family transcriptional regulator"/>
    <property type="match status" value="1"/>
</dbReference>
<feature type="compositionally biased region" description="Low complexity" evidence="5">
    <location>
        <begin position="360"/>
        <end position="375"/>
    </location>
</feature>
<dbReference type="GO" id="GO:0003700">
    <property type="term" value="F:DNA-binding transcription factor activity"/>
    <property type="evidence" value="ECO:0007669"/>
    <property type="project" value="InterPro"/>
</dbReference>
<evidence type="ECO:0000256" key="2">
    <source>
        <dbReference type="ARBA" id="ARBA00023015"/>
    </source>
</evidence>
<dbReference type="PANTHER" id="PTHR30126:SF77">
    <property type="entry name" value="TRANSCRIPTIONAL REGULATORY PROTEIN"/>
    <property type="match status" value="1"/>
</dbReference>
<dbReference type="InterPro" id="IPR000847">
    <property type="entry name" value="LysR_HTH_N"/>
</dbReference>
<keyword evidence="4" id="KW-0804">Transcription</keyword>
<name>A0A7Z2GRP8_9BURK</name>
<evidence type="ECO:0000259" key="6">
    <source>
        <dbReference type="PROSITE" id="PS50931"/>
    </source>
</evidence>
<feature type="compositionally biased region" description="Low complexity" evidence="5">
    <location>
        <begin position="319"/>
        <end position="329"/>
    </location>
</feature>
<gene>
    <name evidence="7" type="ORF">FAZ98_32910</name>
</gene>
<dbReference type="AlphaFoldDB" id="A0A7Z2GRP8"/>
<evidence type="ECO:0000313" key="8">
    <source>
        <dbReference type="Proteomes" id="UP000433577"/>
    </source>
</evidence>
<dbReference type="InterPro" id="IPR036390">
    <property type="entry name" value="WH_DNA-bd_sf"/>
</dbReference>
<evidence type="ECO:0000256" key="3">
    <source>
        <dbReference type="ARBA" id="ARBA00023125"/>
    </source>
</evidence>
<organism evidence="7 8">
    <name type="scientific">Paraburkholderia acidisoli</name>
    <dbReference type="NCBI Taxonomy" id="2571748"/>
    <lineage>
        <taxon>Bacteria</taxon>
        <taxon>Pseudomonadati</taxon>
        <taxon>Pseudomonadota</taxon>
        <taxon>Betaproteobacteria</taxon>
        <taxon>Burkholderiales</taxon>
        <taxon>Burkholderiaceae</taxon>
        <taxon>Paraburkholderia</taxon>
    </lineage>
</organism>
<dbReference type="Gene3D" id="3.40.190.10">
    <property type="entry name" value="Periplasmic binding protein-like II"/>
    <property type="match status" value="2"/>
</dbReference>
<reference evidence="7 8" key="1">
    <citation type="submission" date="2019-12" db="EMBL/GenBank/DDBJ databases">
        <title>Paraburkholderia acidiphila 7Q-K02 sp. nov and Paraburkholderia acidisoli DHF22 sp. nov., two strains isolated from forest soil.</title>
        <authorList>
            <person name="Gao Z."/>
            <person name="Qiu L."/>
        </authorList>
    </citation>
    <scope>NUCLEOTIDE SEQUENCE [LARGE SCALE GENOMIC DNA]</scope>
    <source>
        <strain evidence="7 8">DHF22</strain>
    </source>
</reference>
<sequence length="384" mass="41703">MNIRFLETFIWLARLQNFRLTAEKLHTTQAAVSSRIASLEESFDVRLFDRNSRSATLTPAGRKMLAYAERIVNLGEEMRREVEDASGDGGLIRIGVVESIVHSWFPALMARVRERFPHLEVEVTSDTTIHLAQLLRADAVDLILQTHALNDREFADQPLCEFPMRWVASPSLGLSGQPVDLARLAEFPVISFSRNSGPHIALEREFAHAVERPVRINCISSVAAMIRLVADGFGVTVLPPAIIQRELREGALEVLDVESGFVPLPLVASYRLQNHPMAARVAELAAEQARAFVLALGPDLDGAAVGTIEVDSRAAGAADIDIPAPDSPATGNAVRVTAKRPSRRSPAKAVKGAASPAETPVKAPVKAPAKVPVKARSPRAARKR</sequence>
<dbReference type="CDD" id="cd05466">
    <property type="entry name" value="PBP2_LTTR_substrate"/>
    <property type="match status" value="1"/>
</dbReference>
<dbReference type="EMBL" id="CP046916">
    <property type="protein sequence ID" value="QGZ66566.1"/>
    <property type="molecule type" value="Genomic_DNA"/>
</dbReference>
<keyword evidence="8" id="KW-1185">Reference proteome</keyword>
<dbReference type="SUPFAM" id="SSF46785">
    <property type="entry name" value="Winged helix' DNA-binding domain"/>
    <property type="match status" value="1"/>
</dbReference>
<accession>A0A7Z2GRP8</accession>
<feature type="compositionally biased region" description="Basic residues" evidence="5">
    <location>
        <begin position="337"/>
        <end position="346"/>
    </location>
</feature>